<evidence type="ECO:0000256" key="1">
    <source>
        <dbReference type="SAM" id="MobiDB-lite"/>
    </source>
</evidence>
<gene>
    <name evidence="2" type="ORF">GGX14DRAFT_616588</name>
</gene>
<dbReference type="AlphaFoldDB" id="A0AAD7E541"/>
<evidence type="ECO:0000313" key="3">
    <source>
        <dbReference type="Proteomes" id="UP001219525"/>
    </source>
</evidence>
<reference evidence="2" key="1">
    <citation type="submission" date="2023-03" db="EMBL/GenBank/DDBJ databases">
        <title>Massive genome expansion in bonnet fungi (Mycena s.s.) driven by repeated elements and novel gene families across ecological guilds.</title>
        <authorList>
            <consortium name="Lawrence Berkeley National Laboratory"/>
            <person name="Harder C.B."/>
            <person name="Miyauchi S."/>
            <person name="Viragh M."/>
            <person name="Kuo A."/>
            <person name="Thoen E."/>
            <person name="Andreopoulos B."/>
            <person name="Lu D."/>
            <person name="Skrede I."/>
            <person name="Drula E."/>
            <person name="Henrissat B."/>
            <person name="Morin E."/>
            <person name="Kohler A."/>
            <person name="Barry K."/>
            <person name="LaButti K."/>
            <person name="Morin E."/>
            <person name="Salamov A."/>
            <person name="Lipzen A."/>
            <person name="Mereny Z."/>
            <person name="Hegedus B."/>
            <person name="Baldrian P."/>
            <person name="Stursova M."/>
            <person name="Weitz H."/>
            <person name="Taylor A."/>
            <person name="Grigoriev I.V."/>
            <person name="Nagy L.G."/>
            <person name="Martin F."/>
            <person name="Kauserud H."/>
        </authorList>
    </citation>
    <scope>NUCLEOTIDE SEQUENCE</scope>
    <source>
        <strain evidence="2">9144</strain>
    </source>
</reference>
<proteinExistence type="predicted"/>
<dbReference type="Proteomes" id="UP001219525">
    <property type="component" value="Unassembled WGS sequence"/>
</dbReference>
<keyword evidence="3" id="KW-1185">Reference proteome</keyword>
<organism evidence="2 3">
    <name type="scientific">Mycena pura</name>
    <dbReference type="NCBI Taxonomy" id="153505"/>
    <lineage>
        <taxon>Eukaryota</taxon>
        <taxon>Fungi</taxon>
        <taxon>Dikarya</taxon>
        <taxon>Basidiomycota</taxon>
        <taxon>Agaricomycotina</taxon>
        <taxon>Agaricomycetes</taxon>
        <taxon>Agaricomycetidae</taxon>
        <taxon>Agaricales</taxon>
        <taxon>Marasmiineae</taxon>
        <taxon>Mycenaceae</taxon>
        <taxon>Mycena</taxon>
    </lineage>
</organism>
<evidence type="ECO:0000313" key="2">
    <source>
        <dbReference type="EMBL" id="KAJ7229063.1"/>
    </source>
</evidence>
<sequence length="207" mass="22588">MSLSVEDLCTSLASSHVGQEAIDLAALQVQLAQTLFIATSSSRRQDEYAQPCNTPTRRASTASFSWGPVVDHSRQADLPSHWNSDILLRDEMEEDERMVEDLLLPNSPMSAKPQTPTSTASQAQQGYASDPSPSQFTTTDPFYLAQLQAAQNYGVAPSVFSQAAFPSAQSPFMIHTNLQRHNPVQNPLSMSIDPHPILVAGPTSFDR</sequence>
<comment type="caution">
    <text evidence="2">The sequence shown here is derived from an EMBL/GenBank/DDBJ whole genome shotgun (WGS) entry which is preliminary data.</text>
</comment>
<protein>
    <submittedName>
        <fullName evidence="2">Uncharacterized protein</fullName>
    </submittedName>
</protein>
<accession>A0AAD7E541</accession>
<feature type="compositionally biased region" description="Low complexity" evidence="1">
    <location>
        <begin position="113"/>
        <end position="125"/>
    </location>
</feature>
<feature type="region of interest" description="Disordered" evidence="1">
    <location>
        <begin position="106"/>
        <end position="135"/>
    </location>
</feature>
<name>A0AAD7E541_9AGAR</name>
<dbReference type="EMBL" id="JARJCW010000002">
    <property type="protein sequence ID" value="KAJ7229063.1"/>
    <property type="molecule type" value="Genomic_DNA"/>
</dbReference>